<dbReference type="AlphaFoldDB" id="A0A840DFJ0"/>
<dbReference type="EMBL" id="JACIFD010000010">
    <property type="protein sequence ID" value="MBB4071834.1"/>
    <property type="molecule type" value="Genomic_DNA"/>
</dbReference>
<protein>
    <submittedName>
        <fullName evidence="1">Uncharacterized protein</fullName>
    </submittedName>
</protein>
<evidence type="ECO:0000313" key="1">
    <source>
        <dbReference type="EMBL" id="MBB4071834.1"/>
    </source>
</evidence>
<organism evidence="1 2">
    <name type="scientific">Canibacter oris</name>
    <dbReference type="NCBI Taxonomy" id="1365628"/>
    <lineage>
        <taxon>Bacteria</taxon>
        <taxon>Bacillati</taxon>
        <taxon>Actinomycetota</taxon>
        <taxon>Actinomycetes</taxon>
        <taxon>Micrococcales</taxon>
        <taxon>Microbacteriaceae</taxon>
        <taxon>Canibacter</taxon>
    </lineage>
</organism>
<dbReference type="Proteomes" id="UP000571183">
    <property type="component" value="Unassembled WGS sequence"/>
</dbReference>
<comment type="caution">
    <text evidence="1">The sequence shown here is derived from an EMBL/GenBank/DDBJ whole genome shotgun (WGS) entry which is preliminary data.</text>
</comment>
<evidence type="ECO:0000313" key="2">
    <source>
        <dbReference type="Proteomes" id="UP000571183"/>
    </source>
</evidence>
<keyword evidence="2" id="KW-1185">Reference proteome</keyword>
<gene>
    <name evidence="1" type="ORF">F5897_001153</name>
</gene>
<accession>A0A840DFJ0</accession>
<reference evidence="1" key="1">
    <citation type="submission" date="2020-08" db="EMBL/GenBank/DDBJ databases">
        <title>Sequencing the genomes of 1000 actinobacteria strains.</title>
        <authorList>
            <person name="Klenk H.-P."/>
        </authorList>
    </citation>
    <scope>NUCLEOTIDE SEQUENCE [LARGE SCALE GENOMIC DNA]</scope>
    <source>
        <strain evidence="1">DSM 27064</strain>
    </source>
</reference>
<dbReference type="RefSeq" id="WP_183304814.1">
    <property type="nucleotide sequence ID" value="NZ_JACIFD010000010.1"/>
</dbReference>
<name>A0A840DFJ0_9MICO</name>
<proteinExistence type="predicted"/>
<sequence>MTHIIASRNFNTSDGTLTLNITSTDSEIPAFKFFLQNSRGETLEEFTAYGQDSIQALLHCLTAAGDTLQKFYPAATWAEKLPHGLPVSDITTDNVFRAVVEIPLHTPN</sequence>